<proteinExistence type="predicted"/>
<dbReference type="AlphaFoldDB" id="A0A5B7X0P5"/>
<dbReference type="Gene3D" id="3.40.50.2300">
    <property type="match status" value="1"/>
</dbReference>
<evidence type="ECO:0008006" key="3">
    <source>
        <dbReference type="Google" id="ProtNLM"/>
    </source>
</evidence>
<accession>A0A5B7X0P5</accession>
<protein>
    <recommendedName>
        <fullName evidence="3">Response regulator</fullName>
    </recommendedName>
</protein>
<gene>
    <name evidence="1" type="ORF">FHG64_06505</name>
</gene>
<evidence type="ECO:0000313" key="1">
    <source>
        <dbReference type="EMBL" id="QCY69086.1"/>
    </source>
</evidence>
<dbReference type="SUPFAM" id="SSF52172">
    <property type="entry name" value="CheY-like"/>
    <property type="match status" value="1"/>
</dbReference>
<dbReference type="KEGG" id="afla:FHG64_06505"/>
<dbReference type="RefSeq" id="WP_139065662.1">
    <property type="nucleotide sequence ID" value="NZ_CP040812.1"/>
</dbReference>
<reference evidence="1 2" key="1">
    <citation type="submission" date="2019-06" db="EMBL/GenBank/DDBJ databases">
        <title>Complete genome sequence of Antarcticibacterium flavum KCTC 52984T from an Antarctic marine sediment.</title>
        <authorList>
            <person name="Lee Y.M."/>
            <person name="Shin S.C."/>
        </authorList>
    </citation>
    <scope>NUCLEOTIDE SEQUENCE [LARGE SCALE GENOMIC DNA]</scope>
    <source>
        <strain evidence="1 2">KCTC 52984</strain>
    </source>
</reference>
<sequence>MKQPVKILVVGEEMINEANISMQLCEMSHEVPGIIPGGKDTLSHIQNNLPDTALIDIQFKVSLNLTANGDDANFNRAKGPHPYAFIFKPYKKLDLQRNFELSISQLQNNSHPTSHDLQNR</sequence>
<organism evidence="1 2">
    <name type="scientific">Antarcticibacterium flavum</name>
    <dbReference type="NCBI Taxonomy" id="2058175"/>
    <lineage>
        <taxon>Bacteria</taxon>
        <taxon>Pseudomonadati</taxon>
        <taxon>Bacteroidota</taxon>
        <taxon>Flavobacteriia</taxon>
        <taxon>Flavobacteriales</taxon>
        <taxon>Flavobacteriaceae</taxon>
        <taxon>Antarcticibacterium</taxon>
    </lineage>
</organism>
<dbReference type="OrthoDB" id="2962330at2"/>
<dbReference type="Proteomes" id="UP000309016">
    <property type="component" value="Chromosome"/>
</dbReference>
<keyword evidence="2" id="KW-1185">Reference proteome</keyword>
<dbReference type="EMBL" id="CP040812">
    <property type="protein sequence ID" value="QCY69086.1"/>
    <property type="molecule type" value="Genomic_DNA"/>
</dbReference>
<name>A0A5B7X0P5_9FLAO</name>
<dbReference type="InterPro" id="IPR011006">
    <property type="entry name" value="CheY-like_superfamily"/>
</dbReference>
<evidence type="ECO:0000313" key="2">
    <source>
        <dbReference type="Proteomes" id="UP000309016"/>
    </source>
</evidence>